<evidence type="ECO:0000313" key="5">
    <source>
        <dbReference type="Proteomes" id="UP000092605"/>
    </source>
</evidence>
<dbReference type="STRING" id="1121328.JWYL7_1420"/>
<name>A0A150FT46_CLOPD</name>
<feature type="coiled-coil region" evidence="1">
    <location>
        <begin position="61"/>
        <end position="94"/>
    </location>
</feature>
<evidence type="ECO:0000256" key="2">
    <source>
        <dbReference type="SAM" id="Phobius"/>
    </source>
</evidence>
<keyword evidence="2" id="KW-0472">Membrane</keyword>
<comment type="caution">
    <text evidence="3">The sequence shown here is derived from an EMBL/GenBank/DDBJ whole genome shotgun (WGS) entry which is preliminary data.</text>
</comment>
<dbReference type="Proteomes" id="UP000323392">
    <property type="component" value="Unassembled WGS sequence"/>
</dbReference>
<dbReference type="AlphaFoldDB" id="A0A150FT46"/>
<reference evidence="3 5" key="1">
    <citation type="submission" date="2016-02" db="EMBL/GenBank/DDBJ databases">
        <title>Draft genome sequence for Clostridium paradoxum JW-YL-7.</title>
        <authorList>
            <person name="Utturkar S.M."/>
            <person name="Lancaster A."/>
            <person name="Poole F.L."/>
            <person name="Adams M.W."/>
            <person name="Brown S.D."/>
        </authorList>
    </citation>
    <scope>NUCLEOTIDE SEQUENCE [LARGE SCALE GENOMIC DNA]</scope>
    <source>
        <strain evidence="3 5">JW-YL-7</strain>
    </source>
</reference>
<evidence type="ECO:0000256" key="1">
    <source>
        <dbReference type="SAM" id="Coils"/>
    </source>
</evidence>
<dbReference type="PATRIC" id="fig|1121328.3.peg.1429"/>
<accession>A0A150FT46</accession>
<evidence type="ECO:0000313" key="4">
    <source>
        <dbReference type="EMBL" id="SHK36984.1"/>
    </source>
</evidence>
<keyword evidence="6" id="KW-1185">Reference proteome</keyword>
<dbReference type="InterPro" id="IPR007813">
    <property type="entry name" value="PilN"/>
</dbReference>
<gene>
    <name evidence="3" type="ORF">JWYL7_1420</name>
    <name evidence="4" type="ORF">SAMN05661008_00101</name>
</gene>
<dbReference type="Pfam" id="PF05137">
    <property type="entry name" value="PilN"/>
    <property type="match status" value="1"/>
</dbReference>
<dbReference type="EMBL" id="FRBG01000001">
    <property type="protein sequence ID" value="SHK36984.1"/>
    <property type="molecule type" value="Genomic_DNA"/>
</dbReference>
<feature type="transmembrane region" description="Helical" evidence="2">
    <location>
        <begin position="19"/>
        <end position="36"/>
    </location>
</feature>
<organism evidence="3 5">
    <name type="scientific">Alkalithermobacter thermoalcaliphilus JW-YL-7 = DSM 7308</name>
    <dbReference type="NCBI Taxonomy" id="1121328"/>
    <lineage>
        <taxon>Bacteria</taxon>
        <taxon>Bacillati</taxon>
        <taxon>Bacillota</taxon>
        <taxon>Clostridia</taxon>
        <taxon>Peptostreptococcales</taxon>
        <taxon>Tepidibacteraceae</taxon>
        <taxon>Alkalithermobacter</taxon>
    </lineage>
</organism>
<keyword evidence="2" id="KW-0812">Transmembrane</keyword>
<dbReference type="RefSeq" id="WP_066071048.1">
    <property type="nucleotide sequence ID" value="NZ_FRBG01000001.1"/>
</dbReference>
<keyword evidence="1" id="KW-0175">Coiled coil</keyword>
<evidence type="ECO:0000313" key="6">
    <source>
        <dbReference type="Proteomes" id="UP000323392"/>
    </source>
</evidence>
<keyword evidence="2" id="KW-1133">Transmembrane helix</keyword>
<evidence type="ECO:0000313" key="3">
    <source>
        <dbReference type="EMBL" id="KXZ40345.1"/>
    </source>
</evidence>
<dbReference type="EMBL" id="LSFY01000001">
    <property type="protein sequence ID" value="KXZ40345.1"/>
    <property type="molecule type" value="Genomic_DNA"/>
</dbReference>
<reference evidence="4 6" key="2">
    <citation type="submission" date="2016-11" db="EMBL/GenBank/DDBJ databases">
        <authorList>
            <person name="Varghese N."/>
            <person name="Submissions S."/>
        </authorList>
    </citation>
    <scope>NUCLEOTIDE SEQUENCE [LARGE SCALE GENOMIC DNA]</scope>
    <source>
        <strain evidence="4 6">DSM 7308</strain>
    </source>
</reference>
<proteinExistence type="predicted"/>
<sequence length="176" mass="20614">MDLNFFLEHRKQNEKIKKYTLIVCLVFAFLFTYFYISLDNKHKKIQSDIFTIKENLNKYNIDALKTKIDNLENLKKYEEEINKINVIIQNKKTLTKQVLNGLIDIEIKDIMIEKLTINEDLISITGRGTSKTSVAVFSKKLKEIKYINSINIKNITEDNGSYKFYITCKLGDVSIE</sequence>
<protein>
    <submittedName>
        <fullName evidence="3">Fimbrial assembly family protein</fullName>
    </submittedName>
    <submittedName>
        <fullName evidence="4">Fimbrial assembly protein (PilN)</fullName>
    </submittedName>
</protein>
<dbReference type="Proteomes" id="UP000092605">
    <property type="component" value="Unassembled WGS sequence"/>
</dbReference>